<dbReference type="EMBL" id="JBGNYA010000002">
    <property type="protein sequence ID" value="MFA1612624.1"/>
    <property type="molecule type" value="Genomic_DNA"/>
</dbReference>
<dbReference type="SUPFAM" id="SSF52402">
    <property type="entry name" value="Adenine nucleotide alpha hydrolases-like"/>
    <property type="match status" value="1"/>
</dbReference>
<comment type="caution">
    <text evidence="1">The sequence shown here is derived from an EMBL/GenBank/DDBJ whole genome shotgun (WGS) entry which is preliminary data.</text>
</comment>
<dbReference type="RefSeq" id="WP_372391980.1">
    <property type="nucleotide sequence ID" value="NZ_JBGNYA010000002.1"/>
</dbReference>
<evidence type="ECO:0008006" key="3">
    <source>
        <dbReference type="Google" id="ProtNLM"/>
    </source>
</evidence>
<evidence type="ECO:0000313" key="1">
    <source>
        <dbReference type="EMBL" id="MFA1612624.1"/>
    </source>
</evidence>
<dbReference type="Proteomes" id="UP001570511">
    <property type="component" value="Unassembled WGS sequence"/>
</dbReference>
<sequence length="481" mass="54234">MKGTKRFLIKSGTGSTLSEADSDYTIVVDDYRTETETEGGRLIKYTKKVLNDLFGHSPPPTVTALVELALGTYAADRLVKRGPTGAKDDGEEMLKSRQIQILYPVVDVEKWQPLESELNHAVSFISRDNFQYRFIDAIDEDQSIDESDGRHYDQLPEADSVALFSGGLDSLGGRFHLADEGYNPHFVSVDHGRNVGHLVRNFDHLFDGNLTSVGVDEEFSAYEDTQFTRSFMYFAFAAAVAVALDVDDIYVPENGVLSRFSSLESGWTTTRTVHPLFVKSLNRIFEELFPDREMEITNPFLGYTKKEVVDCIPNKEDIFFTRTCPHPRELSQGKNASGHPYNCGECIPCLIRIIGLVNSEHNIQPDELMLDKNHLLNFDFSTVGVENIAQSEQSRQSSLSVFLLGLNAHLSFAYRIQTSTQKELVSSHPELLDPDILGLYERFSREIFRTVKFFAAENPTLDDYVTEFLSLENKELASLTQ</sequence>
<protein>
    <recommendedName>
        <fullName evidence="3">ATPase</fullName>
    </recommendedName>
</protein>
<gene>
    <name evidence="1" type="ORF">OS889_16705</name>
</gene>
<reference evidence="1 2" key="1">
    <citation type="submission" date="2024-08" db="EMBL/GenBank/DDBJ databases">
        <title>Halobellus sp. MBLA0158 whole genome sequence.</title>
        <authorList>
            <person name="Hwang C.Y."/>
            <person name="Cho E.-S."/>
            <person name="Seo M.-J."/>
        </authorList>
    </citation>
    <scope>NUCLEOTIDE SEQUENCE [LARGE SCALE GENOMIC DNA]</scope>
    <source>
        <strain evidence="1 2">MBLA0158</strain>
    </source>
</reference>
<proteinExistence type="predicted"/>
<keyword evidence="2" id="KW-1185">Reference proteome</keyword>
<dbReference type="InterPro" id="IPR014729">
    <property type="entry name" value="Rossmann-like_a/b/a_fold"/>
</dbReference>
<dbReference type="Gene3D" id="3.40.50.620">
    <property type="entry name" value="HUPs"/>
    <property type="match status" value="1"/>
</dbReference>
<dbReference type="AlphaFoldDB" id="A0ABD5MG30"/>
<accession>A0ABD5MG30</accession>
<evidence type="ECO:0000313" key="2">
    <source>
        <dbReference type="Proteomes" id="UP001570511"/>
    </source>
</evidence>
<name>A0ABD5MG30_9EURY</name>
<organism evidence="1 2">
    <name type="scientific">Halobellus rubicundus</name>
    <dbReference type="NCBI Taxonomy" id="2996466"/>
    <lineage>
        <taxon>Archaea</taxon>
        <taxon>Methanobacteriati</taxon>
        <taxon>Methanobacteriota</taxon>
        <taxon>Stenosarchaea group</taxon>
        <taxon>Halobacteria</taxon>
        <taxon>Halobacteriales</taxon>
        <taxon>Haloferacaceae</taxon>
        <taxon>Halobellus</taxon>
    </lineage>
</organism>